<dbReference type="Proteomes" id="UP000827721">
    <property type="component" value="Unassembled WGS sequence"/>
</dbReference>
<keyword evidence="2" id="KW-1185">Reference proteome</keyword>
<reference evidence="1 2" key="1">
    <citation type="submission" date="2021-02" db="EMBL/GenBank/DDBJ databases">
        <title>Plant Genome Project.</title>
        <authorList>
            <person name="Zhang R.-G."/>
        </authorList>
    </citation>
    <scope>NUCLEOTIDE SEQUENCE [LARGE SCALE GENOMIC DNA]</scope>
    <source>
        <tissue evidence="1">Leaves</tissue>
    </source>
</reference>
<dbReference type="PANTHER" id="PTHR38926">
    <property type="entry name" value="F-BOX DOMAIN CONTAINING PROTEIN, EXPRESSED"/>
    <property type="match status" value="1"/>
</dbReference>
<dbReference type="EMBL" id="JAFEMO010000015">
    <property type="protein sequence ID" value="KAH7544222.1"/>
    <property type="molecule type" value="Genomic_DNA"/>
</dbReference>
<dbReference type="PANTHER" id="PTHR38926:SF13">
    <property type="entry name" value="F-BOX DOMAIN CONTAINING PROTEIN, EXPRESSED"/>
    <property type="match status" value="1"/>
</dbReference>
<proteinExistence type="predicted"/>
<dbReference type="SUPFAM" id="SSF52047">
    <property type="entry name" value="RNI-like"/>
    <property type="match status" value="1"/>
</dbReference>
<dbReference type="Gene3D" id="1.20.1280.50">
    <property type="match status" value="1"/>
</dbReference>
<evidence type="ECO:0000313" key="1">
    <source>
        <dbReference type="EMBL" id="KAH7544222.1"/>
    </source>
</evidence>
<gene>
    <name evidence="1" type="ORF">JRO89_XS15G0131200</name>
</gene>
<sequence length="315" mass="36383">MNMLASIMQINDGYGWSIQNFFIPRDLEILDKHLFYIAERVEMAYLKEERFTSLKMEKSSSVEQWTRKWENLPVDIISKIFNGVPFSDLCDNLPFVCHSWRLGCWHTISPNFHAPEGVDGSKKLMRLLKSVIWEGTDGYDTSLEQRKSSVHRIDIPDGVNISDEHLLYVVESTVGLKDLFIWNCSTVTGEGFAKAMCNWKNVKSLYLQKVRFQYVPQCIEEISKNCSPINKLQVWTPRYGLMHDVVRAIIEHIVNEAKMVELEHCFVSGNGFIFAFRSKSSRENPRLSLSGGRPLNIPDSLQFSLLFNITLNFKE</sequence>
<dbReference type="Gene3D" id="3.80.10.10">
    <property type="entry name" value="Ribonuclease Inhibitor"/>
    <property type="match status" value="1"/>
</dbReference>
<comment type="caution">
    <text evidence="1">The sequence shown here is derived from an EMBL/GenBank/DDBJ whole genome shotgun (WGS) entry which is preliminary data.</text>
</comment>
<dbReference type="InterPro" id="IPR036047">
    <property type="entry name" value="F-box-like_dom_sf"/>
</dbReference>
<evidence type="ECO:0008006" key="3">
    <source>
        <dbReference type="Google" id="ProtNLM"/>
    </source>
</evidence>
<dbReference type="InterPro" id="IPR032675">
    <property type="entry name" value="LRR_dom_sf"/>
</dbReference>
<organism evidence="1 2">
    <name type="scientific">Xanthoceras sorbifolium</name>
    <dbReference type="NCBI Taxonomy" id="99658"/>
    <lineage>
        <taxon>Eukaryota</taxon>
        <taxon>Viridiplantae</taxon>
        <taxon>Streptophyta</taxon>
        <taxon>Embryophyta</taxon>
        <taxon>Tracheophyta</taxon>
        <taxon>Spermatophyta</taxon>
        <taxon>Magnoliopsida</taxon>
        <taxon>eudicotyledons</taxon>
        <taxon>Gunneridae</taxon>
        <taxon>Pentapetalae</taxon>
        <taxon>rosids</taxon>
        <taxon>malvids</taxon>
        <taxon>Sapindales</taxon>
        <taxon>Sapindaceae</taxon>
        <taxon>Xanthoceroideae</taxon>
        <taxon>Xanthoceras</taxon>
    </lineage>
</organism>
<evidence type="ECO:0000313" key="2">
    <source>
        <dbReference type="Proteomes" id="UP000827721"/>
    </source>
</evidence>
<protein>
    <recommendedName>
        <fullName evidence="3">F-box domain-containing protein</fullName>
    </recommendedName>
</protein>
<name>A0ABQ8H1Y2_9ROSI</name>
<dbReference type="SUPFAM" id="SSF81383">
    <property type="entry name" value="F-box domain"/>
    <property type="match status" value="1"/>
</dbReference>
<accession>A0ABQ8H1Y2</accession>